<name>A0ACD0WFF7_CLALS</name>
<keyword evidence="2" id="KW-1185">Reference proteome</keyword>
<dbReference type="Proteomes" id="UP000326582">
    <property type="component" value="Chromosome 2"/>
</dbReference>
<dbReference type="EMBL" id="CP038485">
    <property type="protein sequence ID" value="QFZ26268.1"/>
    <property type="molecule type" value="Genomic_DNA"/>
</dbReference>
<proteinExistence type="predicted"/>
<organism evidence="1 2">
    <name type="scientific">Clavispora lusitaniae</name>
    <name type="common">Candida lusitaniae</name>
    <dbReference type="NCBI Taxonomy" id="36911"/>
    <lineage>
        <taxon>Eukaryota</taxon>
        <taxon>Fungi</taxon>
        <taxon>Dikarya</taxon>
        <taxon>Ascomycota</taxon>
        <taxon>Saccharomycotina</taxon>
        <taxon>Pichiomycetes</taxon>
        <taxon>Metschnikowiaceae</taxon>
        <taxon>Clavispora</taxon>
    </lineage>
</organism>
<evidence type="ECO:0000313" key="1">
    <source>
        <dbReference type="EMBL" id="QFZ26268.1"/>
    </source>
</evidence>
<evidence type="ECO:0000313" key="2">
    <source>
        <dbReference type="Proteomes" id="UP000326582"/>
    </source>
</evidence>
<accession>A0ACD0WFF7</accession>
<reference evidence="2" key="1">
    <citation type="journal article" date="2019" name="MBio">
        <title>Comparative genomics for the elucidation of multidrug resistance (MDR) in Candida lusitaniae.</title>
        <authorList>
            <person name="Kannan A."/>
            <person name="Asner S.A."/>
            <person name="Trachsel E."/>
            <person name="Kelly S."/>
            <person name="Parker J."/>
            <person name="Sanglard D."/>
        </authorList>
    </citation>
    <scope>NUCLEOTIDE SEQUENCE [LARGE SCALE GENOMIC DNA]</scope>
    <source>
        <strain evidence="2">P1</strain>
    </source>
</reference>
<gene>
    <name evidence="1" type="ORF">EJF14_20166</name>
</gene>
<sequence length="1206" mass="136985">MMNWLVSRMAIRYCKTASSIPVWCAYKNMLNLVTVSSPSSYINLFTVLHPVAHLSIHVQSSMSEVDRTCRICRGEATESQPLIHPCKCRGSIKYIHQDCLMEWLNHTNKSTKQCDICNTPYRFRTIYDPNMPKRVPLKDLWNKMLQSLGSWLFRRASILLYSACALQVPIFWKFVGRILTYTIDGRLPSPHFSLLHALLYGAYNLRSRSGHLLTGPEATMYDKAESFLLNTFASGLVHVVIFLIVLVVIFIEHEWVVREEGYTKSLLRQIGKEPRTKLADLLTSLLSGGDENDASREVMINRALEDLRNVPDVHRNEAELRRALAERVFDDYLAPRDANALLEIQHPEGIMPHPTVNDDSESEEEEVHNLHQDDDAAVRQDEDANDNVGNNMAHNLLDFDDEDETAEELERRQNLAEDEMAAAEAANNNGDLLEIFGIRLNLVMPIQLMIVADFVVVLFLFNAYLIPHMLGNLAVSAFTFVVMDVFRYIFQPLLPFLPLSKMNSLLMFLLQKLRTNESLSTVYYMTSEILVLPLYNFLKDVCSSDNDQPPTSVERLLFLGLGYAIICTAVNQFMNALVSGKKPVMGTSRKVYKFLFKVVATAKVFGIFAIEIVLFPIFCGFLLDFCMNPLFTLNLVSHTESGTVYNMLFTTGHSLTQHTYVRAFLYWLWGTSYMFLIALYVGMIRSNILRPGVLFFIKSPEDPNARLIHDAVVKPFLLQVSRIFLSAKVYTAFIVLGIGSTTWGLRFLVSPPSAEKAVLFPIRLQDVAMIFVPLSLGHKIKPLLANRWNDFWKWSFSMLCSRLRLSHFLLGVPIPEERGHVLYRNILQTFLGLAVPDFSRPLSYSEAMRVFQEHPEVKACFVPDGNFIRAPGSDDNSHKFLRSLFVPVTKSDQLLSPAEEVLTDEETDWWDEDIQYEDTYTVVYTPPYLKMRCIVLVIMVCLFGALLSVFLGTIALLLGRPVVVVATKTGSFFFPKFVSNNIDWSFADCSSLSVGITIELLIVTFISAQQDGFAVADLFAEQQQHAVGRVLDAGMRGAGYAILNMLSESIEQAIDVYIHMTYISSLERYFFGTSLAGSGRVVTWRGVLLHCAFLPWTYGHKISNVFKLFTNVNERTSYHKSRFLRHVGICSFFLLDRYYRASQIRNGVVLTDREDIMLKGLTLAMVVLTQSAFYLSSLLTNLSKQIRDEKYVRGTAIENLDGTEDN</sequence>
<protein>
    <submittedName>
        <fullName evidence="1">ERAD-associated E3 ubiquitin-protein ligase</fullName>
    </submittedName>
</protein>